<dbReference type="GO" id="GO:0005802">
    <property type="term" value="C:trans-Golgi network"/>
    <property type="evidence" value="ECO:0007669"/>
    <property type="project" value="TreeGrafter"/>
</dbReference>
<proteinExistence type="predicted"/>
<dbReference type="GO" id="GO:0045332">
    <property type="term" value="P:phospholipid translocation"/>
    <property type="evidence" value="ECO:0007669"/>
    <property type="project" value="TreeGrafter"/>
</dbReference>
<dbReference type="OrthoDB" id="292213at2759"/>
<evidence type="ECO:0000256" key="1">
    <source>
        <dbReference type="ARBA" id="ARBA00004141"/>
    </source>
</evidence>
<name>A0A3R7QDX8_PENVA</name>
<reference evidence="9 10" key="2">
    <citation type="submission" date="2019-01" db="EMBL/GenBank/DDBJ databases">
        <title>The decoding of complex shrimp genome reveals the adaptation for benthos swimmer, frequently molting mechanism and breeding impact on genome.</title>
        <authorList>
            <person name="Sun Y."/>
            <person name="Gao Y."/>
            <person name="Yu Y."/>
        </authorList>
    </citation>
    <scope>NUCLEOTIDE SEQUENCE [LARGE SCALE GENOMIC DNA]</scope>
    <source>
        <tissue evidence="9">Muscle</tissue>
    </source>
</reference>
<evidence type="ECO:0000313" key="9">
    <source>
        <dbReference type="EMBL" id="ROT75639.1"/>
    </source>
</evidence>
<dbReference type="FunFam" id="1.20.1280.290:FF:000008">
    <property type="entry name" value="PQ-loop repeat-containing protein 1"/>
    <property type="match status" value="1"/>
</dbReference>
<feature type="transmembrane region" description="Helical" evidence="8">
    <location>
        <begin position="187"/>
        <end position="203"/>
    </location>
</feature>
<reference evidence="9 10" key="1">
    <citation type="submission" date="2018-04" db="EMBL/GenBank/DDBJ databases">
        <authorList>
            <person name="Zhang X."/>
            <person name="Yuan J."/>
            <person name="Li F."/>
            <person name="Xiang J."/>
        </authorList>
    </citation>
    <scope>NUCLEOTIDE SEQUENCE [LARGE SCALE GENOMIC DNA]</scope>
    <source>
        <tissue evidence="9">Muscle</tissue>
    </source>
</reference>
<dbReference type="SMART" id="SM00679">
    <property type="entry name" value="CTNS"/>
    <property type="match status" value="2"/>
</dbReference>
<dbReference type="PANTHER" id="PTHR14856:SF9">
    <property type="entry name" value="PQ-LOOP REPEAT-CONTAINING PROTEIN 1"/>
    <property type="match status" value="1"/>
</dbReference>
<dbReference type="GO" id="GO:0016020">
    <property type="term" value="C:membrane"/>
    <property type="evidence" value="ECO:0007669"/>
    <property type="project" value="UniProtKB-SubCell"/>
</dbReference>
<dbReference type="EMBL" id="QCYY01001749">
    <property type="protein sequence ID" value="ROT75639.1"/>
    <property type="molecule type" value="Genomic_DNA"/>
</dbReference>
<evidence type="ECO:0000256" key="2">
    <source>
        <dbReference type="ARBA" id="ARBA00022692"/>
    </source>
</evidence>
<feature type="transmembrane region" description="Helical" evidence="8">
    <location>
        <begin position="126"/>
        <end position="144"/>
    </location>
</feature>
<evidence type="ECO:0000256" key="7">
    <source>
        <dbReference type="ARBA" id="ARBA00043159"/>
    </source>
</evidence>
<feature type="transmembrane region" description="Helical" evidence="8">
    <location>
        <begin position="46"/>
        <end position="68"/>
    </location>
</feature>
<evidence type="ECO:0000256" key="4">
    <source>
        <dbReference type="ARBA" id="ARBA00022989"/>
    </source>
</evidence>
<feature type="transmembrane region" description="Helical" evidence="8">
    <location>
        <begin position="74"/>
        <end position="95"/>
    </location>
</feature>
<evidence type="ECO:0000256" key="5">
    <source>
        <dbReference type="ARBA" id="ARBA00023136"/>
    </source>
</evidence>
<dbReference type="InterPro" id="IPR052241">
    <property type="entry name" value="SLC66/Scramblase_ANY1"/>
</dbReference>
<keyword evidence="10" id="KW-1185">Reference proteome</keyword>
<evidence type="ECO:0000256" key="6">
    <source>
        <dbReference type="ARBA" id="ARBA00040648"/>
    </source>
</evidence>
<dbReference type="InterPro" id="IPR006603">
    <property type="entry name" value="PQ-loop_rpt"/>
</dbReference>
<protein>
    <recommendedName>
        <fullName evidence="6">Solute carrier family 66 member 2</fullName>
    </recommendedName>
    <alternativeName>
        <fullName evidence="7">PQ-loop repeat-containing protein 1</fullName>
    </alternativeName>
</protein>
<comment type="caution">
    <text evidence="9">The sequence shown here is derived from an EMBL/GenBank/DDBJ whole genome shotgun (WGS) entry which is preliminary data.</text>
</comment>
<dbReference type="Pfam" id="PF04193">
    <property type="entry name" value="PQ-loop"/>
    <property type="match status" value="2"/>
</dbReference>
<keyword evidence="4 8" id="KW-1133">Transmembrane helix</keyword>
<dbReference type="GO" id="GO:0005829">
    <property type="term" value="C:cytosol"/>
    <property type="evidence" value="ECO:0007669"/>
    <property type="project" value="GOC"/>
</dbReference>
<dbReference type="FunFam" id="1.20.1280.290:FF:000005">
    <property type="entry name" value="PQ-loop repeat-containing protein 1"/>
    <property type="match status" value="1"/>
</dbReference>
<keyword evidence="2 8" id="KW-0812">Transmembrane</keyword>
<evidence type="ECO:0000256" key="3">
    <source>
        <dbReference type="ARBA" id="ARBA00022737"/>
    </source>
</evidence>
<dbReference type="AlphaFoldDB" id="A0A3R7QDX8"/>
<feature type="transmembrane region" description="Helical" evidence="8">
    <location>
        <begin position="150"/>
        <end position="167"/>
    </location>
</feature>
<gene>
    <name evidence="9" type="ORF">C7M84_005817</name>
</gene>
<evidence type="ECO:0000256" key="8">
    <source>
        <dbReference type="SAM" id="Phobius"/>
    </source>
</evidence>
<comment type="subcellular location">
    <subcellularLocation>
        <location evidence="1">Membrane</location>
        <topology evidence="1">Multi-pass membrane protein</topology>
    </subcellularLocation>
</comment>
<dbReference type="GO" id="GO:0005768">
    <property type="term" value="C:endosome"/>
    <property type="evidence" value="ECO:0007669"/>
    <property type="project" value="TreeGrafter"/>
</dbReference>
<feature type="transmembrane region" description="Helical" evidence="8">
    <location>
        <begin position="209"/>
        <end position="231"/>
    </location>
</feature>
<feature type="transmembrane region" description="Helical" evidence="8">
    <location>
        <begin position="12"/>
        <end position="34"/>
    </location>
</feature>
<keyword evidence="3" id="KW-0677">Repeat</keyword>
<dbReference type="Proteomes" id="UP000283509">
    <property type="component" value="Unassembled WGS sequence"/>
</dbReference>
<accession>A0A3R7QDX8</accession>
<dbReference type="GO" id="GO:0042147">
    <property type="term" value="P:retrograde transport, endosome to Golgi"/>
    <property type="evidence" value="ECO:0007669"/>
    <property type="project" value="TreeGrafter"/>
</dbReference>
<dbReference type="STRING" id="6689.A0A3R7QDX8"/>
<keyword evidence="5 8" id="KW-0472">Membrane</keyword>
<dbReference type="Gene3D" id="1.20.1280.290">
    <property type="match status" value="2"/>
</dbReference>
<sequence length="240" mass="28308">MLEDSWIETLGWVIGAICSLSMMFGGVVPYIPQYLHIRRSENPEGFSLYVCLVLLLANSLRILFWFGHWFELPLLFQSIVMNVAMMMMISLCVSIRNRGQLGHNREHVFTDFDYDHFWEWTDFQSYVEFMLTFSTMGCLLMYVFIDSPLFVETIGFISVLTEALLAAPQFYRNFITKSTFGMSRQMVYMWFFGDTFKTLYFWFREAPMQFFVCGCLQICIDIAVLAQCFLYRKKNSHLIN</sequence>
<dbReference type="PANTHER" id="PTHR14856">
    <property type="entry name" value="PQ-LOOP REPEAT-CONTAINING PROTEIN 1-LIKE PROTEIN"/>
    <property type="match status" value="1"/>
</dbReference>
<organism evidence="9 10">
    <name type="scientific">Penaeus vannamei</name>
    <name type="common">Whiteleg shrimp</name>
    <name type="synonym">Litopenaeus vannamei</name>
    <dbReference type="NCBI Taxonomy" id="6689"/>
    <lineage>
        <taxon>Eukaryota</taxon>
        <taxon>Metazoa</taxon>
        <taxon>Ecdysozoa</taxon>
        <taxon>Arthropoda</taxon>
        <taxon>Crustacea</taxon>
        <taxon>Multicrustacea</taxon>
        <taxon>Malacostraca</taxon>
        <taxon>Eumalacostraca</taxon>
        <taxon>Eucarida</taxon>
        <taxon>Decapoda</taxon>
        <taxon>Dendrobranchiata</taxon>
        <taxon>Penaeoidea</taxon>
        <taxon>Penaeidae</taxon>
        <taxon>Penaeus</taxon>
    </lineage>
</organism>
<evidence type="ECO:0000313" key="10">
    <source>
        <dbReference type="Proteomes" id="UP000283509"/>
    </source>
</evidence>